<accession>A0A553ZIN3</accession>
<dbReference type="AlphaFoldDB" id="A0A553ZIN3"/>
<gene>
    <name evidence="1" type="ORF">FNZ23_12670</name>
</gene>
<sequence length="282" mass="29159">MFARVRAVVSRATAGRAATVAGAAVLTVGLATDSVTAPGVLAAVTTAGIGLATNIKIFKGPVSARDTAIGVYVAPHVGACVLLVAERLAPDTGVSLLVQAGVVALWTGATWVMRPGRLARDLVDEAVAQELAEFAAAAEAALEETEEAPSVTYDTPQARWWGENIAVEGGVAPGTVLVEHRQVTEQCLALVIGAEKRGTPVPEISATALSAYLDMPEDLIEIGPVPGRGAGVRLLVLGVRPQPAEPEQADDDAALWEEIADTAMPGVELIEATTYTVRKELT</sequence>
<protein>
    <submittedName>
        <fullName evidence="1">Uncharacterized protein</fullName>
    </submittedName>
</protein>
<comment type="caution">
    <text evidence="1">The sequence shown here is derived from an EMBL/GenBank/DDBJ whole genome shotgun (WGS) entry which is preliminary data.</text>
</comment>
<dbReference type="OrthoDB" id="3536762at2"/>
<dbReference type="RefSeq" id="WP_143940273.1">
    <property type="nucleotide sequence ID" value="NZ_VKLS01000122.1"/>
</dbReference>
<evidence type="ECO:0000313" key="1">
    <source>
        <dbReference type="EMBL" id="TSB41321.1"/>
    </source>
</evidence>
<evidence type="ECO:0000313" key="2">
    <source>
        <dbReference type="Proteomes" id="UP000320888"/>
    </source>
</evidence>
<reference evidence="1 2" key="1">
    <citation type="submission" date="2019-07" db="EMBL/GenBank/DDBJ databases">
        <title>Draft genome for Streptomyces benahoarensis MZ03-48.</title>
        <authorList>
            <person name="Gonzalez-Pimentel J.L."/>
        </authorList>
    </citation>
    <scope>NUCLEOTIDE SEQUENCE [LARGE SCALE GENOMIC DNA]</scope>
    <source>
        <strain evidence="1 2">MZ03-48</strain>
    </source>
</reference>
<keyword evidence="2" id="KW-1185">Reference proteome</keyword>
<dbReference type="EMBL" id="VKLS01000122">
    <property type="protein sequence ID" value="TSB41321.1"/>
    <property type="molecule type" value="Genomic_DNA"/>
</dbReference>
<proteinExistence type="predicted"/>
<dbReference type="Proteomes" id="UP000320888">
    <property type="component" value="Unassembled WGS sequence"/>
</dbReference>
<name>A0A553ZIN3_9ACTN</name>
<organism evidence="1 2">
    <name type="scientific">Streptomyces benahoarensis</name>
    <dbReference type="NCBI Taxonomy" id="2595054"/>
    <lineage>
        <taxon>Bacteria</taxon>
        <taxon>Bacillati</taxon>
        <taxon>Actinomycetota</taxon>
        <taxon>Actinomycetes</taxon>
        <taxon>Kitasatosporales</taxon>
        <taxon>Streptomycetaceae</taxon>
        <taxon>Streptomyces</taxon>
    </lineage>
</organism>